<dbReference type="PROSITE" id="PS50043">
    <property type="entry name" value="HTH_LUXR_2"/>
    <property type="match status" value="1"/>
</dbReference>
<dbReference type="PROSITE" id="PS00622">
    <property type="entry name" value="HTH_LUXR_1"/>
    <property type="match status" value="1"/>
</dbReference>
<dbReference type="Pfam" id="PF00196">
    <property type="entry name" value="GerE"/>
    <property type="match status" value="1"/>
</dbReference>
<dbReference type="InterPro" id="IPR036388">
    <property type="entry name" value="WH-like_DNA-bd_sf"/>
</dbReference>
<keyword evidence="2" id="KW-0238">DNA-binding</keyword>
<accession>A0A0M0HRF0</accession>
<dbReference type="STRING" id="693.AKJ17_06965"/>
<dbReference type="CDD" id="cd06170">
    <property type="entry name" value="LuxR_C_like"/>
    <property type="match status" value="1"/>
</dbReference>
<organism evidence="5 6">
    <name type="scientific">Vibrio nereis</name>
    <dbReference type="NCBI Taxonomy" id="693"/>
    <lineage>
        <taxon>Bacteria</taxon>
        <taxon>Pseudomonadati</taxon>
        <taxon>Pseudomonadota</taxon>
        <taxon>Gammaproteobacteria</taxon>
        <taxon>Vibrionales</taxon>
        <taxon>Vibrionaceae</taxon>
        <taxon>Vibrio</taxon>
    </lineage>
</organism>
<dbReference type="OrthoDB" id="343383at2"/>
<dbReference type="RefSeq" id="WP_053395054.1">
    <property type="nucleotide sequence ID" value="NZ_LHPJ01000005.1"/>
</dbReference>
<comment type="caution">
    <text evidence="5">The sequence shown here is derived from an EMBL/GenBank/DDBJ whole genome shotgun (WGS) entry which is preliminary data.</text>
</comment>
<dbReference type="GO" id="GO:0003677">
    <property type="term" value="F:DNA binding"/>
    <property type="evidence" value="ECO:0007669"/>
    <property type="project" value="UniProtKB-KW"/>
</dbReference>
<dbReference type="Gene3D" id="1.10.10.10">
    <property type="entry name" value="Winged helix-like DNA-binding domain superfamily/Winged helix DNA-binding domain"/>
    <property type="match status" value="1"/>
</dbReference>
<dbReference type="InterPro" id="IPR016032">
    <property type="entry name" value="Sig_transdc_resp-reg_C-effctor"/>
</dbReference>
<evidence type="ECO:0000256" key="3">
    <source>
        <dbReference type="ARBA" id="ARBA00023163"/>
    </source>
</evidence>
<sequence>MKLEPSSTESHALANAIRSINSANFTSALGAYLCSVVDFDCALILGYSEGKRPVYLYDSIHESRELLFQRYLTDSFLSDPFYQAIQREGRECVYRLKDVLSSASEYKQYQHNFYAQTGWNDELCLSVKLSDARWIVIYLGVMGEQSFPPQAVNALQGHFDILQSLCHQHWARTPFSLPEAHKEAQHIRQAIEQTLNRLGAELLTQREQEIAALLVQGFDSKEIAEQLNIGVGTVKNHRKRIYAKLNVSSLSELFHIFLSQLIASG</sequence>
<dbReference type="SMART" id="SM00421">
    <property type="entry name" value="HTH_LUXR"/>
    <property type="match status" value="1"/>
</dbReference>
<dbReference type="PANTHER" id="PTHR44688:SF16">
    <property type="entry name" value="DNA-BINDING TRANSCRIPTIONAL ACTIVATOR DEVR_DOSR"/>
    <property type="match status" value="1"/>
</dbReference>
<dbReference type="AlphaFoldDB" id="A0A0M0HRF0"/>
<dbReference type="Proteomes" id="UP000037515">
    <property type="component" value="Unassembled WGS sequence"/>
</dbReference>
<evidence type="ECO:0000256" key="2">
    <source>
        <dbReference type="ARBA" id="ARBA00023125"/>
    </source>
</evidence>
<reference evidence="6" key="1">
    <citation type="submission" date="2015-08" db="EMBL/GenBank/DDBJ databases">
        <title>Vibrio galatheae sp. nov., a novel member of the Vibrionaceae family isolated from the Solomon Islands.</title>
        <authorList>
            <person name="Giubergia S."/>
            <person name="Machado H."/>
            <person name="Mateiu R.V."/>
            <person name="Gram L."/>
        </authorList>
    </citation>
    <scope>NUCLEOTIDE SEQUENCE [LARGE SCALE GENOMIC DNA]</scope>
    <source>
        <strain evidence="6">DSM 19584</strain>
    </source>
</reference>
<dbReference type="GO" id="GO:0006355">
    <property type="term" value="P:regulation of DNA-templated transcription"/>
    <property type="evidence" value="ECO:0007669"/>
    <property type="project" value="InterPro"/>
</dbReference>
<keyword evidence="3" id="KW-0804">Transcription</keyword>
<dbReference type="PANTHER" id="PTHR44688">
    <property type="entry name" value="DNA-BINDING TRANSCRIPTIONAL ACTIVATOR DEVR_DOSR"/>
    <property type="match status" value="1"/>
</dbReference>
<evidence type="ECO:0000259" key="4">
    <source>
        <dbReference type="PROSITE" id="PS50043"/>
    </source>
</evidence>
<proteinExistence type="predicted"/>
<name>A0A0M0HRF0_VIBNE</name>
<keyword evidence="6" id="KW-1185">Reference proteome</keyword>
<dbReference type="SUPFAM" id="SSF46894">
    <property type="entry name" value="C-terminal effector domain of the bipartite response regulators"/>
    <property type="match status" value="1"/>
</dbReference>
<evidence type="ECO:0000313" key="6">
    <source>
        <dbReference type="Proteomes" id="UP000037515"/>
    </source>
</evidence>
<evidence type="ECO:0000256" key="1">
    <source>
        <dbReference type="ARBA" id="ARBA00023015"/>
    </source>
</evidence>
<dbReference type="PRINTS" id="PR00038">
    <property type="entry name" value="HTHLUXR"/>
</dbReference>
<feature type="domain" description="HTH luxR-type" evidence="4">
    <location>
        <begin position="196"/>
        <end position="261"/>
    </location>
</feature>
<gene>
    <name evidence="5" type="ORF">AKJ17_06965</name>
</gene>
<evidence type="ECO:0000313" key="5">
    <source>
        <dbReference type="EMBL" id="KOO04641.1"/>
    </source>
</evidence>
<dbReference type="PATRIC" id="fig|693.5.peg.1423"/>
<dbReference type="EMBL" id="LHPJ01000005">
    <property type="protein sequence ID" value="KOO04641.1"/>
    <property type="molecule type" value="Genomic_DNA"/>
</dbReference>
<keyword evidence="1" id="KW-0805">Transcription regulation</keyword>
<dbReference type="InterPro" id="IPR000792">
    <property type="entry name" value="Tscrpt_reg_LuxR_C"/>
</dbReference>
<protein>
    <submittedName>
        <fullName evidence="5">LuxR family transcriptional regulator</fullName>
    </submittedName>
</protein>